<gene>
    <name evidence="1" type="ORF">ACFOWA_13785</name>
</gene>
<evidence type="ECO:0000313" key="1">
    <source>
        <dbReference type="EMBL" id="MFC4212263.1"/>
    </source>
</evidence>
<dbReference type="RefSeq" id="WP_378986053.1">
    <property type="nucleotide sequence ID" value="NZ_JBHSBW010000011.1"/>
</dbReference>
<protein>
    <submittedName>
        <fullName evidence="1">Uncharacterized protein</fullName>
    </submittedName>
</protein>
<organism evidence="1 2">
    <name type="scientific">Pedobacter lithocola</name>
    <dbReference type="NCBI Taxonomy" id="1908239"/>
    <lineage>
        <taxon>Bacteria</taxon>
        <taxon>Pseudomonadati</taxon>
        <taxon>Bacteroidota</taxon>
        <taxon>Sphingobacteriia</taxon>
        <taxon>Sphingobacteriales</taxon>
        <taxon>Sphingobacteriaceae</taxon>
        <taxon>Pedobacter</taxon>
    </lineage>
</organism>
<name>A0ABV8PDT4_9SPHI</name>
<evidence type="ECO:0000313" key="2">
    <source>
        <dbReference type="Proteomes" id="UP001595789"/>
    </source>
</evidence>
<reference evidence="2" key="1">
    <citation type="journal article" date="2019" name="Int. J. Syst. Evol. Microbiol.">
        <title>The Global Catalogue of Microorganisms (GCM) 10K type strain sequencing project: providing services to taxonomists for standard genome sequencing and annotation.</title>
        <authorList>
            <consortium name="The Broad Institute Genomics Platform"/>
            <consortium name="The Broad Institute Genome Sequencing Center for Infectious Disease"/>
            <person name="Wu L."/>
            <person name="Ma J."/>
        </authorList>
    </citation>
    <scope>NUCLEOTIDE SEQUENCE [LARGE SCALE GENOMIC DNA]</scope>
    <source>
        <strain evidence="2">CCM 8691</strain>
    </source>
</reference>
<comment type="caution">
    <text evidence="1">The sequence shown here is derived from an EMBL/GenBank/DDBJ whole genome shotgun (WGS) entry which is preliminary data.</text>
</comment>
<dbReference type="EMBL" id="JBHSBW010000011">
    <property type="protein sequence ID" value="MFC4212263.1"/>
    <property type="molecule type" value="Genomic_DNA"/>
</dbReference>
<dbReference type="Proteomes" id="UP001595789">
    <property type="component" value="Unassembled WGS sequence"/>
</dbReference>
<accession>A0ABV8PDT4</accession>
<proteinExistence type="predicted"/>
<sequence>MQNIEKHKIALNFFSKHLIWHDTIGQHLLVSQVMETEGNDIFTNLFQLQPFVSIHSIKTIA</sequence>
<keyword evidence="2" id="KW-1185">Reference proteome</keyword>